<accession>A0A8S1CCJ0</accession>
<gene>
    <name evidence="1" type="ORF">CLODIP_2_CD07479</name>
</gene>
<proteinExistence type="predicted"/>
<dbReference type="EMBL" id="CADEPI010000028">
    <property type="protein sequence ID" value="CAB3367096.1"/>
    <property type="molecule type" value="Genomic_DNA"/>
</dbReference>
<organism evidence="1 2">
    <name type="scientific">Cloeon dipterum</name>
    <dbReference type="NCBI Taxonomy" id="197152"/>
    <lineage>
        <taxon>Eukaryota</taxon>
        <taxon>Metazoa</taxon>
        <taxon>Ecdysozoa</taxon>
        <taxon>Arthropoda</taxon>
        <taxon>Hexapoda</taxon>
        <taxon>Insecta</taxon>
        <taxon>Pterygota</taxon>
        <taxon>Palaeoptera</taxon>
        <taxon>Ephemeroptera</taxon>
        <taxon>Pisciforma</taxon>
        <taxon>Baetidae</taxon>
        <taxon>Cloeon</taxon>
    </lineage>
</organism>
<protein>
    <submittedName>
        <fullName evidence="1">Uncharacterized protein</fullName>
    </submittedName>
</protein>
<name>A0A8S1CCJ0_9INSE</name>
<dbReference type="Proteomes" id="UP000494165">
    <property type="component" value="Unassembled WGS sequence"/>
</dbReference>
<evidence type="ECO:0000313" key="2">
    <source>
        <dbReference type="Proteomes" id="UP000494165"/>
    </source>
</evidence>
<keyword evidence="2" id="KW-1185">Reference proteome</keyword>
<reference evidence="1 2" key="1">
    <citation type="submission" date="2020-04" db="EMBL/GenBank/DDBJ databases">
        <authorList>
            <person name="Alioto T."/>
            <person name="Alioto T."/>
            <person name="Gomez Garrido J."/>
        </authorList>
    </citation>
    <scope>NUCLEOTIDE SEQUENCE [LARGE SCALE GENOMIC DNA]</scope>
</reference>
<evidence type="ECO:0000313" key="1">
    <source>
        <dbReference type="EMBL" id="CAB3367096.1"/>
    </source>
</evidence>
<sequence length="74" mass="8346">MSVRTPLQTPGRYLNAHFANVFPIFSECYTVIYGTGIRNDARRASGGIRPLFVTAIAFVSCRALLTWKECFMQI</sequence>
<dbReference type="AlphaFoldDB" id="A0A8S1CCJ0"/>
<comment type="caution">
    <text evidence="1">The sequence shown here is derived from an EMBL/GenBank/DDBJ whole genome shotgun (WGS) entry which is preliminary data.</text>
</comment>